<evidence type="ECO:0000313" key="2">
    <source>
        <dbReference type="Proteomes" id="UP001634394"/>
    </source>
</evidence>
<dbReference type="Proteomes" id="UP001634394">
    <property type="component" value="Unassembled WGS sequence"/>
</dbReference>
<evidence type="ECO:0000313" key="1">
    <source>
        <dbReference type="EMBL" id="KAL3887304.1"/>
    </source>
</evidence>
<protein>
    <submittedName>
        <fullName evidence="1">Uncharacterized protein</fullName>
    </submittedName>
</protein>
<gene>
    <name evidence="1" type="ORF">ACJMK2_027246</name>
</gene>
<accession>A0ABD3XM24</accession>
<dbReference type="EMBL" id="JBJQND010000002">
    <property type="protein sequence ID" value="KAL3887304.1"/>
    <property type="molecule type" value="Genomic_DNA"/>
</dbReference>
<name>A0ABD3XM24_SINWO</name>
<sequence length="235" mass="25962">MVCSVTTQTTNATATSTIKAIQLIANATTTPGHLSTVKLNVQSTVNLTYECYSNQTIRLVGSDFVKSSKSLIITSGNSSSRVNCTGKKDISDGFLIEGKDCFNILLRGDLTSENDSNIIGGRHFTAFTFECKGLPKNGTIKTVTVKVALQIQRYTIRCCDQSIFTVTDNKNNTKVSFTDGDEEVLHIKGPGEYYMYLQECIAFNGTSVDSSKTNHTLYKNFKYVTHKQLKIIQKF</sequence>
<proteinExistence type="predicted"/>
<reference evidence="1 2" key="1">
    <citation type="submission" date="2024-11" db="EMBL/GenBank/DDBJ databases">
        <title>Chromosome-level genome assembly of the freshwater bivalve Anodonta woodiana.</title>
        <authorList>
            <person name="Chen X."/>
        </authorList>
    </citation>
    <scope>NUCLEOTIDE SEQUENCE [LARGE SCALE GENOMIC DNA]</scope>
    <source>
        <strain evidence="1">MN2024</strain>
        <tissue evidence="1">Gills</tissue>
    </source>
</reference>
<keyword evidence="2" id="KW-1185">Reference proteome</keyword>
<organism evidence="1 2">
    <name type="scientific">Sinanodonta woodiana</name>
    <name type="common">Chinese pond mussel</name>
    <name type="synonym">Anodonta woodiana</name>
    <dbReference type="NCBI Taxonomy" id="1069815"/>
    <lineage>
        <taxon>Eukaryota</taxon>
        <taxon>Metazoa</taxon>
        <taxon>Spiralia</taxon>
        <taxon>Lophotrochozoa</taxon>
        <taxon>Mollusca</taxon>
        <taxon>Bivalvia</taxon>
        <taxon>Autobranchia</taxon>
        <taxon>Heteroconchia</taxon>
        <taxon>Palaeoheterodonta</taxon>
        <taxon>Unionida</taxon>
        <taxon>Unionoidea</taxon>
        <taxon>Unionidae</taxon>
        <taxon>Unioninae</taxon>
        <taxon>Sinanodonta</taxon>
    </lineage>
</organism>
<comment type="caution">
    <text evidence="1">The sequence shown here is derived from an EMBL/GenBank/DDBJ whole genome shotgun (WGS) entry which is preliminary data.</text>
</comment>
<dbReference type="AlphaFoldDB" id="A0ABD3XM24"/>